<gene>
    <name evidence="5" type="ORF">JMJ35_008039</name>
</gene>
<dbReference type="Pfam" id="PF03022">
    <property type="entry name" value="MRJP"/>
    <property type="match status" value="1"/>
</dbReference>
<evidence type="ECO:0000313" key="5">
    <source>
        <dbReference type="EMBL" id="KAK0509645.1"/>
    </source>
</evidence>
<dbReference type="GO" id="GO:0005576">
    <property type="term" value="C:extracellular region"/>
    <property type="evidence" value="ECO:0007669"/>
    <property type="project" value="UniProtKB-SubCell"/>
</dbReference>
<comment type="subcellular location">
    <subcellularLocation>
        <location evidence="1">Secreted</location>
    </subcellularLocation>
</comment>
<feature type="chain" id="PRO_5041258044" description="Major royal jelly protein" evidence="4">
    <location>
        <begin position="22"/>
        <end position="415"/>
    </location>
</feature>
<dbReference type="InterPro" id="IPR017996">
    <property type="entry name" value="MRJP/yellow-related"/>
</dbReference>
<keyword evidence="3" id="KW-0964">Secreted</keyword>
<evidence type="ECO:0008006" key="7">
    <source>
        <dbReference type="Google" id="ProtNLM"/>
    </source>
</evidence>
<dbReference type="PANTHER" id="PTHR10009">
    <property type="entry name" value="PROTEIN YELLOW-RELATED"/>
    <property type="match status" value="1"/>
</dbReference>
<dbReference type="Proteomes" id="UP001166286">
    <property type="component" value="Unassembled WGS sequence"/>
</dbReference>
<dbReference type="SUPFAM" id="SSF101898">
    <property type="entry name" value="NHL repeat"/>
    <property type="match status" value="1"/>
</dbReference>
<sequence>MHFSERSIALLLASLAGSSLTHQIAQDPGVGGVPIEIVHLYDDEYPQGIAVSSTGRMFSNYARSLDPNNIAYTVAELNSNTTEVPYPTAEFNSPPGGAINYSTTPASGANYENYLIGVQSVVIDPLDRLWILDTGRAAMQNGTNVPASVGGPKLIGVDLSNDTIFQTIVFPPDVVFADSYINDVRFDLRHSVTASGKGVAYITDSSQEGRNGIVIVDLGTGNSWRHLDGTKYVRPETGFLPVIWGEVVYSLPNGPMQPISQSTFGADGIALSADGATLYWSAVGTRYLYSIPTTRLLDNSLTSELMAQQSVVSHGQKGISDGLETDTNDFIYGGNFEDNSIIFFNPANGTVNVFTRDPRIGWTDTLTVGFDGYIYFTENQLWRTPSFYPGTDRRVKPYVLYRAKLPGNGTKVVLS</sequence>
<evidence type="ECO:0000256" key="3">
    <source>
        <dbReference type="ARBA" id="ARBA00022525"/>
    </source>
</evidence>
<comment type="caution">
    <text evidence="5">The sequence shown here is derived from an EMBL/GenBank/DDBJ whole genome shotgun (WGS) entry which is preliminary data.</text>
</comment>
<comment type="similarity">
    <text evidence="2">Belongs to the major royal jelly protein family.</text>
</comment>
<keyword evidence="6" id="KW-1185">Reference proteome</keyword>
<name>A0AA39QX09_9LECA</name>
<evidence type="ECO:0000313" key="6">
    <source>
        <dbReference type="Proteomes" id="UP001166286"/>
    </source>
</evidence>
<feature type="signal peptide" evidence="4">
    <location>
        <begin position="1"/>
        <end position="21"/>
    </location>
</feature>
<protein>
    <recommendedName>
        <fullName evidence="7">Major royal jelly protein</fullName>
    </recommendedName>
</protein>
<dbReference type="PANTHER" id="PTHR10009:SF18">
    <property type="entry name" value="PROTEIN YELLOW-LIKE PROTEIN"/>
    <property type="match status" value="1"/>
</dbReference>
<proteinExistence type="inferred from homology"/>
<evidence type="ECO:0000256" key="4">
    <source>
        <dbReference type="SAM" id="SignalP"/>
    </source>
</evidence>
<dbReference type="EMBL" id="JAFEKC020000018">
    <property type="protein sequence ID" value="KAK0509645.1"/>
    <property type="molecule type" value="Genomic_DNA"/>
</dbReference>
<evidence type="ECO:0000256" key="2">
    <source>
        <dbReference type="ARBA" id="ARBA00009127"/>
    </source>
</evidence>
<accession>A0AA39QX09</accession>
<evidence type="ECO:0000256" key="1">
    <source>
        <dbReference type="ARBA" id="ARBA00004613"/>
    </source>
</evidence>
<dbReference type="AlphaFoldDB" id="A0AA39QX09"/>
<dbReference type="InterPro" id="IPR011042">
    <property type="entry name" value="6-blade_b-propeller_TolB-like"/>
</dbReference>
<reference evidence="5" key="1">
    <citation type="submission" date="2023-03" db="EMBL/GenBank/DDBJ databases">
        <title>Complete genome of Cladonia borealis.</title>
        <authorList>
            <person name="Park H."/>
        </authorList>
    </citation>
    <scope>NUCLEOTIDE SEQUENCE</scope>
    <source>
        <strain evidence="5">ANT050790</strain>
    </source>
</reference>
<organism evidence="5 6">
    <name type="scientific">Cladonia borealis</name>
    <dbReference type="NCBI Taxonomy" id="184061"/>
    <lineage>
        <taxon>Eukaryota</taxon>
        <taxon>Fungi</taxon>
        <taxon>Dikarya</taxon>
        <taxon>Ascomycota</taxon>
        <taxon>Pezizomycotina</taxon>
        <taxon>Lecanoromycetes</taxon>
        <taxon>OSLEUM clade</taxon>
        <taxon>Lecanoromycetidae</taxon>
        <taxon>Lecanorales</taxon>
        <taxon>Lecanorineae</taxon>
        <taxon>Cladoniaceae</taxon>
        <taxon>Cladonia</taxon>
    </lineage>
</organism>
<dbReference type="Gene3D" id="2.120.10.30">
    <property type="entry name" value="TolB, C-terminal domain"/>
    <property type="match status" value="1"/>
</dbReference>
<keyword evidence="4" id="KW-0732">Signal</keyword>